<evidence type="ECO:0000313" key="3">
    <source>
        <dbReference type="Proteomes" id="UP001365128"/>
    </source>
</evidence>
<protein>
    <submittedName>
        <fullName evidence="2">Uncharacterized protein</fullName>
    </submittedName>
</protein>
<gene>
    <name evidence="2" type="ORF">IWX46DRAFT_583817</name>
</gene>
<reference evidence="2 3" key="1">
    <citation type="submission" date="2024-04" db="EMBL/GenBank/DDBJ databases">
        <title>Phyllosticta paracitricarpa is synonymous to the EU quarantine fungus P. citricarpa based on phylogenomic analyses.</title>
        <authorList>
            <consortium name="Lawrence Berkeley National Laboratory"/>
            <person name="Van Ingen-Buijs V.A."/>
            <person name="Van Westerhoven A.C."/>
            <person name="Haridas S."/>
            <person name="Skiadas P."/>
            <person name="Martin F."/>
            <person name="Groenewald J.Z."/>
            <person name="Crous P.W."/>
            <person name="Seidl M.F."/>
        </authorList>
    </citation>
    <scope>NUCLEOTIDE SEQUENCE [LARGE SCALE GENOMIC DNA]</scope>
    <source>
        <strain evidence="2 3">CBS 122670</strain>
    </source>
</reference>
<feature type="region of interest" description="Disordered" evidence="1">
    <location>
        <begin position="51"/>
        <end position="77"/>
    </location>
</feature>
<organism evidence="2 3">
    <name type="scientific">Phyllosticta citricarpa</name>
    <dbReference type="NCBI Taxonomy" id="55181"/>
    <lineage>
        <taxon>Eukaryota</taxon>
        <taxon>Fungi</taxon>
        <taxon>Dikarya</taxon>
        <taxon>Ascomycota</taxon>
        <taxon>Pezizomycotina</taxon>
        <taxon>Dothideomycetes</taxon>
        <taxon>Dothideomycetes incertae sedis</taxon>
        <taxon>Botryosphaeriales</taxon>
        <taxon>Phyllostictaceae</taxon>
        <taxon>Phyllosticta</taxon>
    </lineage>
</organism>
<dbReference type="EMBL" id="JBBPDW010000036">
    <property type="protein sequence ID" value="KAK7536559.1"/>
    <property type="molecule type" value="Genomic_DNA"/>
</dbReference>
<proteinExistence type="predicted"/>
<sequence length="146" mass="16001">MDESSTAPAFTHLSLAAIAGVTAPVSWHRLSARAMTCRNVFGSCRRGREKVTGKIESAADTAAAPRPHGSSELGQGESSAWRVFCRGGLRLTEETQRDRTISTSGRISMTVIDNTGEGSREERRRESSNRQQTNLAVRLFHLHLHP</sequence>
<accession>A0ABR1LMX9</accession>
<dbReference type="Proteomes" id="UP001365128">
    <property type="component" value="Unassembled WGS sequence"/>
</dbReference>
<name>A0ABR1LMX9_9PEZI</name>
<keyword evidence="3" id="KW-1185">Reference proteome</keyword>
<evidence type="ECO:0000256" key="1">
    <source>
        <dbReference type="SAM" id="MobiDB-lite"/>
    </source>
</evidence>
<feature type="region of interest" description="Disordered" evidence="1">
    <location>
        <begin position="110"/>
        <end position="131"/>
    </location>
</feature>
<evidence type="ECO:0000313" key="2">
    <source>
        <dbReference type="EMBL" id="KAK7536559.1"/>
    </source>
</evidence>
<feature type="compositionally biased region" description="Basic and acidic residues" evidence="1">
    <location>
        <begin position="118"/>
        <end position="128"/>
    </location>
</feature>
<comment type="caution">
    <text evidence="2">The sequence shown here is derived from an EMBL/GenBank/DDBJ whole genome shotgun (WGS) entry which is preliminary data.</text>
</comment>